<proteinExistence type="predicted"/>
<dbReference type="PANTHER" id="PTHR46797:SF1">
    <property type="entry name" value="METHYLPHOSPHONATE SYNTHASE"/>
    <property type="match status" value="1"/>
</dbReference>
<evidence type="ECO:0000313" key="4">
    <source>
        <dbReference type="Proteomes" id="UP000598820"/>
    </source>
</evidence>
<dbReference type="Pfam" id="PF01381">
    <property type="entry name" value="HTH_3"/>
    <property type="match status" value="1"/>
</dbReference>
<reference evidence="3" key="1">
    <citation type="submission" date="2020-09" db="EMBL/GenBank/DDBJ databases">
        <authorList>
            <person name="Kim M.K."/>
        </authorList>
    </citation>
    <scope>NUCLEOTIDE SEQUENCE</scope>
    <source>
        <strain evidence="3">BT702</strain>
    </source>
</reference>
<dbReference type="EMBL" id="JACWZY010000025">
    <property type="protein sequence ID" value="MBD2703806.1"/>
    <property type="molecule type" value="Genomic_DNA"/>
</dbReference>
<evidence type="ECO:0000259" key="2">
    <source>
        <dbReference type="PROSITE" id="PS50943"/>
    </source>
</evidence>
<dbReference type="PANTHER" id="PTHR46797">
    <property type="entry name" value="HTH-TYPE TRANSCRIPTIONAL REGULATOR"/>
    <property type="match status" value="1"/>
</dbReference>
<dbReference type="RefSeq" id="WP_190889990.1">
    <property type="nucleotide sequence ID" value="NZ_JACWZY010000025.1"/>
</dbReference>
<comment type="caution">
    <text evidence="3">The sequence shown here is derived from an EMBL/GenBank/DDBJ whole genome shotgun (WGS) entry which is preliminary data.</text>
</comment>
<dbReference type="InterPro" id="IPR050807">
    <property type="entry name" value="TransReg_Diox_bact_type"/>
</dbReference>
<sequence length="58" mass="6305">MIREARLKAGLTQKELGEKLGISESAVNKLENANHAPTLTTLKRVAEATGLKLKIGYE</sequence>
<dbReference type="GO" id="GO:0003677">
    <property type="term" value="F:DNA binding"/>
    <property type="evidence" value="ECO:0007669"/>
    <property type="project" value="UniProtKB-KW"/>
</dbReference>
<dbReference type="CDD" id="cd00093">
    <property type="entry name" value="HTH_XRE"/>
    <property type="match status" value="1"/>
</dbReference>
<feature type="domain" description="HTH cro/C1-type" evidence="2">
    <location>
        <begin position="2"/>
        <end position="56"/>
    </location>
</feature>
<name>A0A926Y4Z4_9BACT</name>
<keyword evidence="1" id="KW-0238">DNA-binding</keyword>
<accession>A0A926Y4Z4</accession>
<evidence type="ECO:0000256" key="1">
    <source>
        <dbReference type="ARBA" id="ARBA00023125"/>
    </source>
</evidence>
<dbReference type="GO" id="GO:0003700">
    <property type="term" value="F:DNA-binding transcription factor activity"/>
    <property type="evidence" value="ECO:0007669"/>
    <property type="project" value="TreeGrafter"/>
</dbReference>
<dbReference type="PROSITE" id="PS50943">
    <property type="entry name" value="HTH_CROC1"/>
    <property type="match status" value="1"/>
</dbReference>
<keyword evidence="4" id="KW-1185">Reference proteome</keyword>
<dbReference type="InterPro" id="IPR001387">
    <property type="entry name" value="Cro/C1-type_HTH"/>
</dbReference>
<dbReference type="GO" id="GO:0005829">
    <property type="term" value="C:cytosol"/>
    <property type="evidence" value="ECO:0007669"/>
    <property type="project" value="TreeGrafter"/>
</dbReference>
<dbReference type="SUPFAM" id="SSF47413">
    <property type="entry name" value="lambda repressor-like DNA-binding domains"/>
    <property type="match status" value="1"/>
</dbReference>
<dbReference type="AlphaFoldDB" id="A0A926Y4Z4"/>
<protein>
    <submittedName>
        <fullName evidence="3">Helix-turn-helix transcriptional regulator</fullName>
    </submittedName>
</protein>
<dbReference type="SMART" id="SM00530">
    <property type="entry name" value="HTH_XRE"/>
    <property type="match status" value="1"/>
</dbReference>
<evidence type="ECO:0000313" key="3">
    <source>
        <dbReference type="EMBL" id="MBD2703806.1"/>
    </source>
</evidence>
<gene>
    <name evidence="3" type="ORF">IC229_24380</name>
</gene>
<dbReference type="Proteomes" id="UP000598820">
    <property type="component" value="Unassembled WGS sequence"/>
</dbReference>
<dbReference type="InterPro" id="IPR010982">
    <property type="entry name" value="Lambda_DNA-bd_dom_sf"/>
</dbReference>
<dbReference type="Gene3D" id="1.10.260.40">
    <property type="entry name" value="lambda repressor-like DNA-binding domains"/>
    <property type="match status" value="1"/>
</dbReference>
<organism evidence="3 4">
    <name type="scientific">Spirosoma profusum</name>
    <dbReference type="NCBI Taxonomy" id="2771354"/>
    <lineage>
        <taxon>Bacteria</taxon>
        <taxon>Pseudomonadati</taxon>
        <taxon>Bacteroidota</taxon>
        <taxon>Cytophagia</taxon>
        <taxon>Cytophagales</taxon>
        <taxon>Cytophagaceae</taxon>
        <taxon>Spirosoma</taxon>
    </lineage>
</organism>